<evidence type="ECO:0000313" key="2">
    <source>
        <dbReference type="EMBL" id="MCC2209418.1"/>
    </source>
</evidence>
<sequence>MKKRFLSIVLILSIILSFNTIISFAGTLEEDDVINENNIELYLRGDDTGEKVSRLIVRVKNKTGKEIIVGNMVCENHSWYASDGSKQYTVAANEEKNLVFYSSDEGFLSTRKYSVLNGATAGINIQYVEPVEGHPVTLIHRCLFDYHGIKSFYDSNNNVKEKDIKVKLDGNILSFDVPPQIINDRTMVPLRAIFEALGASVEWNQETKTVTSTKGDTTIKLTIDSNTMYVNDNAVTLDSPACVVNDRTLVPVRAISEAYKTKVDWNGDTRTVTISSDNIVSTPVSDIVTSENAFNKVKNYILTNGTQNVKTEDEEYYVFIDNGDLLLKQNLIIKLSYNVDTNTINMYLGQSSNDTYDEGIATINIDIKENTEPTLKFYAGEMVKNSLSEFEIYGYFDKNTNKFVETETKNLGKTAKLGNTEHNLFNSYLKLFGMGYLLSNTGATLNDLGIYIDLSDTNVNTNTNTTSQSTSTSNKTWNGIKGYEYLKNKIIANGTYIAERDTYAVLEQISNNSDIFIAYMPTQSNKISMMYTVDFGTYTTHASLMLDEDGQPTGIITLSTKTGEQSLIGKFSNTDHKFYKTGGNVPSNSEQNAISLLNSGLSYIDEYLKINNFDVKLSDFGVAY</sequence>
<reference evidence="2 3" key="1">
    <citation type="submission" date="2021-10" db="EMBL/GenBank/DDBJ databases">
        <title>Anaerobic single-cell dispensing facilitates the cultivation of human gut bacteria.</title>
        <authorList>
            <person name="Afrizal A."/>
        </authorList>
    </citation>
    <scope>NUCLEOTIDE SEQUENCE [LARGE SCALE GENOMIC DNA]</scope>
    <source>
        <strain evidence="2 3">CLA-AA-H232</strain>
    </source>
</reference>
<dbReference type="InterPro" id="IPR036582">
    <property type="entry name" value="Mao_N_sf"/>
</dbReference>
<dbReference type="Gene3D" id="3.30.457.10">
    <property type="entry name" value="Copper amine oxidase-like, N-terminal domain"/>
    <property type="match status" value="2"/>
</dbReference>
<dbReference type="Pfam" id="PF07833">
    <property type="entry name" value="Cu_amine_oxidN1"/>
    <property type="match status" value="1"/>
</dbReference>
<comment type="caution">
    <text evidence="2">The sequence shown here is derived from an EMBL/GenBank/DDBJ whole genome shotgun (WGS) entry which is preliminary data.</text>
</comment>
<dbReference type="EMBL" id="JAJEQM010000001">
    <property type="protein sequence ID" value="MCC2209418.1"/>
    <property type="molecule type" value="Genomic_DNA"/>
</dbReference>
<gene>
    <name evidence="2" type="ORF">LKE05_01205</name>
</gene>
<organism evidence="2 3">
    <name type="scientific">Hominilimicola fabiformis</name>
    <dbReference type="NCBI Taxonomy" id="2885356"/>
    <lineage>
        <taxon>Bacteria</taxon>
        <taxon>Bacillati</taxon>
        <taxon>Bacillota</taxon>
        <taxon>Clostridia</taxon>
        <taxon>Eubacteriales</taxon>
        <taxon>Oscillospiraceae</taxon>
        <taxon>Hominilimicola</taxon>
    </lineage>
</organism>
<proteinExistence type="predicted"/>
<dbReference type="Proteomes" id="UP001198242">
    <property type="component" value="Unassembled WGS sequence"/>
</dbReference>
<dbReference type="InterPro" id="IPR012854">
    <property type="entry name" value="Cu_amine_oxidase-like_N"/>
</dbReference>
<name>A0AAE3DWU8_9FIRM</name>
<protein>
    <submittedName>
        <fullName evidence="2">Copper amine oxidase N-terminal domain-containing protein</fullName>
    </submittedName>
</protein>
<evidence type="ECO:0000313" key="3">
    <source>
        <dbReference type="Proteomes" id="UP001198242"/>
    </source>
</evidence>
<dbReference type="AlphaFoldDB" id="A0AAE3DWU8"/>
<dbReference type="SUPFAM" id="SSF55383">
    <property type="entry name" value="Copper amine oxidase, domain N"/>
    <property type="match status" value="1"/>
</dbReference>
<feature type="domain" description="Copper amine oxidase-like N-terminal" evidence="1">
    <location>
        <begin position="168"/>
        <end position="274"/>
    </location>
</feature>
<evidence type="ECO:0000259" key="1">
    <source>
        <dbReference type="Pfam" id="PF07833"/>
    </source>
</evidence>
<dbReference type="RefSeq" id="WP_308455676.1">
    <property type="nucleotide sequence ID" value="NZ_JAJEQM010000001.1"/>
</dbReference>
<keyword evidence="3" id="KW-1185">Reference proteome</keyword>
<accession>A0AAE3DWU8</accession>